<gene>
    <name evidence="3" type="primary">yjiA_2</name>
    <name evidence="3" type="ORF">ACWI_06420</name>
</gene>
<feature type="domain" description="CobW/HypB/UreG nucleotide-binding" evidence="1">
    <location>
        <begin position="4"/>
        <end position="178"/>
    </location>
</feature>
<dbReference type="RefSeq" id="WP_070369996.1">
    <property type="nucleotide sequence ID" value="NZ_LKEU01000014.1"/>
</dbReference>
<sequence>MKLILLTGFLGAGKTTLLKKLLNEYQGRKIGVLMNEFGEIGIDGQLIKNENFDLIELNNGSVFCACLKENFINGLAEFLNHELEIVFVESSGVADPANMGIILEMVTKITGKSYDYLGSICIVDGRFFLKQFDVIAALEKQIIYASKVIINKADLQNPETLQEIAQKIATINPTTEIYQASFCQVPLAELVMTMSSQSSQNSRSTNTWESRPQACVLRTDAVLDYQAFEKFLDEIKFCTHRLKGFVKTDQGIFEVCGVSDLASLKRWDEAVETTEIVLISAVGIRMISDLLRLWKQYFGDTPMQI</sequence>
<evidence type="ECO:0000313" key="3">
    <source>
        <dbReference type="EMBL" id="OFV71894.1"/>
    </source>
</evidence>
<evidence type="ECO:0000259" key="1">
    <source>
        <dbReference type="Pfam" id="PF02492"/>
    </source>
</evidence>
<reference evidence="3 4" key="1">
    <citation type="submission" date="2015-09" db="EMBL/GenBank/DDBJ databases">
        <title>Genome sequence of Acetobacterium wieringae DSM 1911.</title>
        <authorList>
            <person name="Poehlein A."/>
            <person name="Bengelsdorf F.R."/>
            <person name="Schiel-Bengelsdorf B."/>
            <person name="Duerre P."/>
            <person name="Daniel R."/>
        </authorList>
    </citation>
    <scope>NUCLEOTIDE SEQUENCE [LARGE SCALE GENOMIC DNA]</scope>
    <source>
        <strain evidence="3 4">DSM 1911</strain>
    </source>
</reference>
<dbReference type="SUPFAM" id="SSF52540">
    <property type="entry name" value="P-loop containing nucleoside triphosphate hydrolases"/>
    <property type="match status" value="1"/>
</dbReference>
<dbReference type="Pfam" id="PF07683">
    <property type="entry name" value="CobW_C"/>
    <property type="match status" value="1"/>
</dbReference>
<dbReference type="PANTHER" id="PTHR13748:SF31">
    <property type="entry name" value="ZINC-REGULATED GTPASE METALLOPROTEIN ACTIVATOR 1A-RELATED"/>
    <property type="match status" value="1"/>
</dbReference>
<dbReference type="CDD" id="cd03112">
    <property type="entry name" value="CobW-like"/>
    <property type="match status" value="1"/>
</dbReference>
<dbReference type="GO" id="GO:0005737">
    <property type="term" value="C:cytoplasm"/>
    <property type="evidence" value="ECO:0007669"/>
    <property type="project" value="TreeGrafter"/>
</dbReference>
<dbReference type="OrthoDB" id="9808822at2"/>
<comment type="caution">
    <text evidence="3">The sequence shown here is derived from an EMBL/GenBank/DDBJ whole genome shotgun (WGS) entry which is preliminary data.</text>
</comment>
<evidence type="ECO:0000259" key="2">
    <source>
        <dbReference type="Pfam" id="PF07683"/>
    </source>
</evidence>
<dbReference type="STRING" id="52694.ACWI_06420"/>
<dbReference type="EMBL" id="LKEU01000014">
    <property type="protein sequence ID" value="OFV71894.1"/>
    <property type="molecule type" value="Genomic_DNA"/>
</dbReference>
<dbReference type="PANTHER" id="PTHR13748">
    <property type="entry name" value="COBW-RELATED"/>
    <property type="match status" value="1"/>
</dbReference>
<accession>A0A1F2PM08</accession>
<dbReference type="AlphaFoldDB" id="A0A1F2PM08"/>
<dbReference type="InterPro" id="IPR051316">
    <property type="entry name" value="Zinc-reg_GTPase_activator"/>
</dbReference>
<name>A0A1F2PM08_9FIRM</name>
<dbReference type="InterPro" id="IPR003495">
    <property type="entry name" value="CobW/HypB/UreG_nucleotide-bd"/>
</dbReference>
<dbReference type="Pfam" id="PF02492">
    <property type="entry name" value="cobW"/>
    <property type="match status" value="1"/>
</dbReference>
<organism evidence="3 4">
    <name type="scientific">Acetobacterium wieringae</name>
    <dbReference type="NCBI Taxonomy" id="52694"/>
    <lineage>
        <taxon>Bacteria</taxon>
        <taxon>Bacillati</taxon>
        <taxon>Bacillota</taxon>
        <taxon>Clostridia</taxon>
        <taxon>Eubacteriales</taxon>
        <taxon>Eubacteriaceae</taxon>
        <taxon>Acetobacterium</taxon>
    </lineage>
</organism>
<feature type="domain" description="CobW C-terminal" evidence="2">
    <location>
        <begin position="214"/>
        <end position="280"/>
    </location>
</feature>
<dbReference type="Gene3D" id="3.40.50.300">
    <property type="entry name" value="P-loop containing nucleotide triphosphate hydrolases"/>
    <property type="match status" value="1"/>
</dbReference>
<proteinExistence type="predicted"/>
<dbReference type="InterPro" id="IPR027417">
    <property type="entry name" value="P-loop_NTPase"/>
</dbReference>
<protein>
    <submittedName>
        <fullName evidence="3">Putative GTP-binding protein YjiA</fullName>
    </submittedName>
</protein>
<dbReference type="InterPro" id="IPR011629">
    <property type="entry name" value="CobW-like_C"/>
</dbReference>
<evidence type="ECO:0000313" key="4">
    <source>
        <dbReference type="Proteomes" id="UP000176244"/>
    </source>
</evidence>
<dbReference type="Proteomes" id="UP000176244">
    <property type="component" value="Unassembled WGS sequence"/>
</dbReference>